<dbReference type="AlphaFoldDB" id="A0A0D2D1M1"/>
<dbReference type="GO" id="GO:0032259">
    <property type="term" value="P:methylation"/>
    <property type="evidence" value="ECO:0007669"/>
    <property type="project" value="UniProtKB-KW"/>
</dbReference>
<dbReference type="SUPFAM" id="SSF46785">
    <property type="entry name" value="Winged helix' DNA-binding domain"/>
    <property type="match status" value="1"/>
</dbReference>
<dbReference type="STRING" id="215243.A0A0D2D1M1"/>
<dbReference type="HOGENOM" id="CLU_005533_0_1_1"/>
<dbReference type="GO" id="GO:0008171">
    <property type="term" value="F:O-methyltransferase activity"/>
    <property type="evidence" value="ECO:0007669"/>
    <property type="project" value="InterPro"/>
</dbReference>
<dbReference type="InterPro" id="IPR016461">
    <property type="entry name" value="COMT-like"/>
</dbReference>
<evidence type="ECO:0000259" key="5">
    <source>
        <dbReference type="Pfam" id="PF00891"/>
    </source>
</evidence>
<keyword evidence="1" id="KW-0489">Methyltransferase</keyword>
<dbReference type="Gene3D" id="3.40.50.150">
    <property type="entry name" value="Vaccinia Virus protein VP39"/>
    <property type="match status" value="1"/>
</dbReference>
<gene>
    <name evidence="6" type="ORF">PV06_10558</name>
</gene>
<evidence type="ECO:0000256" key="4">
    <source>
        <dbReference type="SAM" id="MobiDB-lite"/>
    </source>
</evidence>
<proteinExistence type="predicted"/>
<protein>
    <recommendedName>
        <fullName evidence="5">O-methyltransferase C-terminal domain-containing protein</fullName>
    </recommendedName>
</protein>
<keyword evidence="7" id="KW-1185">Reference proteome</keyword>
<dbReference type="SUPFAM" id="SSF53335">
    <property type="entry name" value="S-adenosyl-L-methionine-dependent methyltransferases"/>
    <property type="match status" value="1"/>
</dbReference>
<dbReference type="PANTHER" id="PTHR43712:SF2">
    <property type="entry name" value="O-METHYLTRANSFERASE CICE"/>
    <property type="match status" value="1"/>
</dbReference>
<keyword evidence="2" id="KW-0808">Transferase</keyword>
<dbReference type="PANTHER" id="PTHR43712">
    <property type="entry name" value="PUTATIVE (AFU_ORTHOLOGUE AFUA_4G14580)-RELATED"/>
    <property type="match status" value="1"/>
</dbReference>
<dbReference type="Pfam" id="PF00891">
    <property type="entry name" value="Methyltransf_2"/>
    <property type="match status" value="1"/>
</dbReference>
<evidence type="ECO:0000256" key="3">
    <source>
        <dbReference type="ARBA" id="ARBA00022691"/>
    </source>
</evidence>
<feature type="compositionally biased region" description="Basic and acidic residues" evidence="4">
    <location>
        <begin position="31"/>
        <end position="40"/>
    </location>
</feature>
<feature type="region of interest" description="Disordered" evidence="4">
    <location>
        <begin position="31"/>
        <end position="52"/>
    </location>
</feature>
<dbReference type="OrthoDB" id="1606438at2759"/>
<dbReference type="GeneID" id="27362632"/>
<dbReference type="InterPro" id="IPR001077">
    <property type="entry name" value="COMT_C"/>
</dbReference>
<dbReference type="VEuPathDB" id="FungiDB:PV06_10558"/>
<dbReference type="InterPro" id="IPR036390">
    <property type="entry name" value="WH_DNA-bd_sf"/>
</dbReference>
<reference evidence="6 7" key="1">
    <citation type="submission" date="2015-01" db="EMBL/GenBank/DDBJ databases">
        <title>The Genome Sequence of Exophiala oligosperma CBS72588.</title>
        <authorList>
            <consortium name="The Broad Institute Genomics Platform"/>
            <person name="Cuomo C."/>
            <person name="de Hoog S."/>
            <person name="Gorbushina A."/>
            <person name="Stielow B."/>
            <person name="Teixiera M."/>
            <person name="Abouelleil A."/>
            <person name="Chapman S.B."/>
            <person name="Priest M."/>
            <person name="Young S.K."/>
            <person name="Wortman J."/>
            <person name="Nusbaum C."/>
            <person name="Birren B."/>
        </authorList>
    </citation>
    <scope>NUCLEOTIDE SEQUENCE [LARGE SCALE GENOMIC DNA]</scope>
    <source>
        <strain evidence="6 7">CBS 72588</strain>
    </source>
</reference>
<evidence type="ECO:0000256" key="2">
    <source>
        <dbReference type="ARBA" id="ARBA00022679"/>
    </source>
</evidence>
<dbReference type="PROSITE" id="PS51683">
    <property type="entry name" value="SAM_OMT_II"/>
    <property type="match status" value="1"/>
</dbReference>
<keyword evidence="3" id="KW-0949">S-adenosyl-L-methionine</keyword>
<evidence type="ECO:0000313" key="6">
    <source>
        <dbReference type="EMBL" id="KIW37208.1"/>
    </source>
</evidence>
<dbReference type="EMBL" id="KN847345">
    <property type="protein sequence ID" value="KIW37208.1"/>
    <property type="molecule type" value="Genomic_DNA"/>
</dbReference>
<accession>A0A0D2D1M1</accession>
<feature type="domain" description="O-methyltransferase C-terminal" evidence="5">
    <location>
        <begin position="277"/>
        <end position="451"/>
    </location>
</feature>
<organism evidence="6 7">
    <name type="scientific">Exophiala oligosperma</name>
    <dbReference type="NCBI Taxonomy" id="215243"/>
    <lineage>
        <taxon>Eukaryota</taxon>
        <taxon>Fungi</taxon>
        <taxon>Dikarya</taxon>
        <taxon>Ascomycota</taxon>
        <taxon>Pezizomycotina</taxon>
        <taxon>Eurotiomycetes</taxon>
        <taxon>Chaetothyriomycetidae</taxon>
        <taxon>Chaetothyriales</taxon>
        <taxon>Herpotrichiellaceae</taxon>
        <taxon>Exophiala</taxon>
    </lineage>
</organism>
<dbReference type="RefSeq" id="XP_016257424.1">
    <property type="nucleotide sequence ID" value="XM_016412116.1"/>
</dbReference>
<evidence type="ECO:0000256" key="1">
    <source>
        <dbReference type="ARBA" id="ARBA00022603"/>
    </source>
</evidence>
<dbReference type="InterPro" id="IPR029063">
    <property type="entry name" value="SAM-dependent_MTases_sf"/>
</dbReference>
<evidence type="ECO:0000313" key="7">
    <source>
        <dbReference type="Proteomes" id="UP000053342"/>
    </source>
</evidence>
<name>A0A0D2D1M1_9EURO</name>
<sequence>MSALSPASSVDSIKSIFRLLSTTVETLIDDRDRTRGESAHHHVTHGSTGATSRTQDDAVKVIRAAMGSLESLIIDPHDFLLDLFMSYLRSRTLHIVAEKNIAATLAQAGPEGLCSSELARISGIQAGKLRTVPGLTQLDDHFANNHISQVLADDLEFRALIVTRGQIQYAASDFLPTALSTSPDHDGDRSSPNAFQMAARTKLSFFEWLHQRLPEHDIDWRFPTPQQYDQLYMETCHEYKSSSELVMPRPEKSLFNVAMGGLGRAQDRSCIEDYPWIDLSDEATIVDVGGGIGTFCMQLHCTHPNLKVIVQDKAPVIEQAASVWKERYPKAVSQGTAKLMTHDFFQKSPVSGAEIYWLRHILHDWDDVDAVPILSSIRDSMTSNSVVLIAEILMTTTLASDKIRAAPQPLLANYGCAMNTAHAMDLNMMAMTEGKERSPEEYERIVQAAGLKVVKIWDCRGLLSIIECRLNSWAHRDRTYE</sequence>
<dbReference type="Proteomes" id="UP000053342">
    <property type="component" value="Unassembled WGS sequence"/>
</dbReference>